<comment type="caution">
    <text evidence="2">The sequence shown here is derived from an EMBL/GenBank/DDBJ whole genome shotgun (WGS) entry which is preliminary data.</text>
</comment>
<evidence type="ECO:0000313" key="2">
    <source>
        <dbReference type="EMBL" id="GBG83406.1"/>
    </source>
</evidence>
<protein>
    <submittedName>
        <fullName evidence="2">Uncharacterized protein</fullName>
    </submittedName>
</protein>
<proteinExistence type="predicted"/>
<accession>A0A388LM46</accession>
<feature type="compositionally biased region" description="Basic and acidic residues" evidence="1">
    <location>
        <begin position="262"/>
        <end position="278"/>
    </location>
</feature>
<dbReference type="EMBL" id="BFEA01000438">
    <property type="protein sequence ID" value="GBG83406.1"/>
    <property type="molecule type" value="Genomic_DNA"/>
</dbReference>
<gene>
    <name evidence="2" type="ORF">CBR_g37120</name>
</gene>
<dbReference type="Gramene" id="GBG83406">
    <property type="protein sequence ID" value="GBG83406"/>
    <property type="gene ID" value="CBR_g37120"/>
</dbReference>
<name>A0A388LM46_CHABU</name>
<evidence type="ECO:0000313" key="3">
    <source>
        <dbReference type="Proteomes" id="UP000265515"/>
    </source>
</evidence>
<reference evidence="2 3" key="1">
    <citation type="journal article" date="2018" name="Cell">
        <title>The Chara Genome: Secondary Complexity and Implications for Plant Terrestrialization.</title>
        <authorList>
            <person name="Nishiyama T."/>
            <person name="Sakayama H."/>
            <person name="Vries J.D."/>
            <person name="Buschmann H."/>
            <person name="Saint-Marcoux D."/>
            <person name="Ullrich K.K."/>
            <person name="Haas F.B."/>
            <person name="Vanderstraeten L."/>
            <person name="Becker D."/>
            <person name="Lang D."/>
            <person name="Vosolsobe S."/>
            <person name="Rombauts S."/>
            <person name="Wilhelmsson P.K.I."/>
            <person name="Janitza P."/>
            <person name="Kern R."/>
            <person name="Heyl A."/>
            <person name="Rumpler F."/>
            <person name="Villalobos L.I.A.C."/>
            <person name="Clay J.M."/>
            <person name="Skokan R."/>
            <person name="Toyoda A."/>
            <person name="Suzuki Y."/>
            <person name="Kagoshima H."/>
            <person name="Schijlen E."/>
            <person name="Tajeshwar N."/>
            <person name="Catarino B."/>
            <person name="Hetherington A.J."/>
            <person name="Saltykova A."/>
            <person name="Bonnot C."/>
            <person name="Breuninger H."/>
            <person name="Symeonidi A."/>
            <person name="Radhakrishnan G.V."/>
            <person name="Van Nieuwerburgh F."/>
            <person name="Deforce D."/>
            <person name="Chang C."/>
            <person name="Karol K.G."/>
            <person name="Hedrich R."/>
            <person name="Ulvskov P."/>
            <person name="Glockner G."/>
            <person name="Delwiche C.F."/>
            <person name="Petrasek J."/>
            <person name="Van de Peer Y."/>
            <person name="Friml J."/>
            <person name="Beilby M."/>
            <person name="Dolan L."/>
            <person name="Kohara Y."/>
            <person name="Sugano S."/>
            <person name="Fujiyama A."/>
            <person name="Delaux P.-M."/>
            <person name="Quint M."/>
            <person name="TheiBen G."/>
            <person name="Hagemann M."/>
            <person name="Harholt J."/>
            <person name="Dunand C."/>
            <person name="Zachgo S."/>
            <person name="Langdale J."/>
            <person name="Maumus F."/>
            <person name="Straeten D.V.D."/>
            <person name="Gould S.B."/>
            <person name="Rensing S.A."/>
        </authorList>
    </citation>
    <scope>NUCLEOTIDE SEQUENCE [LARGE SCALE GENOMIC DNA]</scope>
    <source>
        <strain evidence="2 3">S276</strain>
    </source>
</reference>
<evidence type="ECO:0000256" key="1">
    <source>
        <dbReference type="SAM" id="MobiDB-lite"/>
    </source>
</evidence>
<organism evidence="2 3">
    <name type="scientific">Chara braunii</name>
    <name type="common">Braun's stonewort</name>
    <dbReference type="NCBI Taxonomy" id="69332"/>
    <lineage>
        <taxon>Eukaryota</taxon>
        <taxon>Viridiplantae</taxon>
        <taxon>Streptophyta</taxon>
        <taxon>Charophyceae</taxon>
        <taxon>Charales</taxon>
        <taxon>Characeae</taxon>
        <taxon>Chara</taxon>
    </lineage>
</organism>
<dbReference type="AlphaFoldDB" id="A0A388LM46"/>
<feature type="region of interest" description="Disordered" evidence="1">
    <location>
        <begin position="262"/>
        <end position="301"/>
    </location>
</feature>
<keyword evidence="3" id="KW-1185">Reference proteome</keyword>
<dbReference type="Proteomes" id="UP000265515">
    <property type="component" value="Unassembled WGS sequence"/>
</dbReference>
<sequence length="301" mass="31943">MFVLNSAGVSSSSSCLAGAMRFAHHSRHHHGYSLKELRYKIASSSSSSLSLWSSGGLSSLPYLILPCRGTRGRIGLSSRDDNPLLYPFSANETFLFRRSAFLFGRFPQQAPLWWGRGSGSNNSGLRTIARVGGLGGPGLGSGSGSNPGTAARFDLAAVSSCASSFVDPAAEPGLDLEPAATASAIFSSASCIQDIAMTSEQIQQKLMKEEGEGEGKEEEEVVVDDGADLIPFSSATKEQVETRGVVVGHVSRNKQITAEAINPERDKGNGHFIMDKPEQAVSPFDTDSRTTNGSCTEFEKV</sequence>